<keyword evidence="7" id="KW-0680">Restriction system</keyword>
<dbReference type="SUPFAM" id="SSF53335">
    <property type="entry name" value="S-adenosyl-L-methionine-dependent methyltransferases"/>
    <property type="match status" value="1"/>
</dbReference>
<dbReference type="PANTHER" id="PTHR42933">
    <property type="entry name" value="SLR6095 PROTEIN"/>
    <property type="match status" value="1"/>
</dbReference>
<comment type="similarity">
    <text evidence="1">Belongs to the N(4)/N(6)-methyltransferase family.</text>
</comment>
<dbReference type="Pfam" id="PF13588">
    <property type="entry name" value="HSDR_N_2"/>
    <property type="match status" value="1"/>
</dbReference>
<evidence type="ECO:0000256" key="7">
    <source>
        <dbReference type="ARBA" id="ARBA00022747"/>
    </source>
</evidence>
<dbReference type="CDD" id="cd17252">
    <property type="entry name" value="RMtype1_S_EcoKI-TRD1-CR1_like"/>
    <property type="match status" value="1"/>
</dbReference>
<comment type="similarity">
    <text evidence="2">Belongs to the type-I restriction system S methylase family.</text>
</comment>
<evidence type="ECO:0000256" key="2">
    <source>
        <dbReference type="ARBA" id="ARBA00010923"/>
    </source>
</evidence>
<keyword evidence="6" id="KW-0949">S-adenosyl-L-methionine</keyword>
<dbReference type="PROSITE" id="PS01261">
    <property type="entry name" value="UPF0020"/>
    <property type="match status" value="1"/>
</dbReference>
<feature type="domain" description="Type I restriction modification DNA specificity" evidence="10">
    <location>
        <begin position="602"/>
        <end position="769"/>
    </location>
</feature>
<dbReference type="CDD" id="cd17273">
    <property type="entry name" value="RMtype1_S_EcoJA69PI-TRD1-CR1_like"/>
    <property type="match status" value="1"/>
</dbReference>
<dbReference type="Gene3D" id="3.90.1570.30">
    <property type="match status" value="1"/>
</dbReference>
<dbReference type="PANTHER" id="PTHR42933:SF3">
    <property type="entry name" value="TYPE I RESTRICTION ENZYME MJAVIII METHYLASE SUBUNIT"/>
    <property type="match status" value="1"/>
</dbReference>
<keyword evidence="4" id="KW-0489">Methyltransferase</keyword>
<dbReference type="Proteomes" id="UP000005711">
    <property type="component" value="Unassembled WGS sequence"/>
</dbReference>
<evidence type="ECO:0000259" key="11">
    <source>
        <dbReference type="Pfam" id="PF02384"/>
    </source>
</evidence>
<dbReference type="eggNOG" id="COG0286">
    <property type="taxonomic scope" value="Bacteria"/>
</dbReference>
<dbReference type="InterPro" id="IPR051537">
    <property type="entry name" value="DNA_Adenine_Mtase"/>
</dbReference>
<dbReference type="RefSeq" id="WP_004823896.1">
    <property type="nucleotide sequence ID" value="NZ_ADDO01000017.1"/>
</dbReference>
<evidence type="ECO:0000313" key="13">
    <source>
        <dbReference type="EMBL" id="EFA90667.1"/>
    </source>
</evidence>
<keyword evidence="14" id="KW-1185">Reference proteome</keyword>
<feature type="domain" description="DNA methylase adenine-specific" evidence="11">
    <location>
        <begin position="271"/>
        <end position="558"/>
    </location>
</feature>
<dbReference type="GO" id="GO:0003677">
    <property type="term" value="F:DNA binding"/>
    <property type="evidence" value="ECO:0007669"/>
    <property type="project" value="UniProtKB-KW"/>
</dbReference>
<dbReference type="InterPro" id="IPR044946">
    <property type="entry name" value="Restrct_endonuc_typeI_TRD_sf"/>
</dbReference>
<keyword evidence="8" id="KW-0238">DNA-binding</keyword>
<evidence type="ECO:0000256" key="9">
    <source>
        <dbReference type="ARBA" id="ARBA00047942"/>
    </source>
</evidence>
<dbReference type="InterPro" id="IPR038333">
    <property type="entry name" value="T1MK-like_N_sf"/>
</dbReference>
<dbReference type="GO" id="GO:0009307">
    <property type="term" value="P:DNA restriction-modification system"/>
    <property type="evidence" value="ECO:0007669"/>
    <property type="project" value="UniProtKB-KW"/>
</dbReference>
<organism evidence="13 14">
    <name type="scientific">Peptoniphilus lacrimalis 315-B</name>
    <dbReference type="NCBI Taxonomy" id="596330"/>
    <lineage>
        <taxon>Bacteria</taxon>
        <taxon>Bacillati</taxon>
        <taxon>Bacillota</taxon>
        <taxon>Tissierellia</taxon>
        <taxon>Tissierellales</taxon>
        <taxon>Peptoniphilaceae</taxon>
        <taxon>Peptoniphilus</taxon>
    </lineage>
</organism>
<dbReference type="InterPro" id="IPR053943">
    <property type="entry name" value="RlmKL-like_Mtase_CS"/>
</dbReference>
<dbReference type="Pfam" id="PF02384">
    <property type="entry name" value="N6_Mtase"/>
    <property type="match status" value="1"/>
</dbReference>
<dbReference type="GO" id="GO:0032259">
    <property type="term" value="P:methylation"/>
    <property type="evidence" value="ECO:0007669"/>
    <property type="project" value="UniProtKB-KW"/>
</dbReference>
<proteinExistence type="inferred from homology"/>
<dbReference type="eggNOG" id="COG0732">
    <property type="taxonomic scope" value="Bacteria"/>
</dbReference>
<dbReference type="EC" id="2.1.1.72" evidence="3"/>
<evidence type="ECO:0000256" key="3">
    <source>
        <dbReference type="ARBA" id="ARBA00011900"/>
    </source>
</evidence>
<dbReference type="InterPro" id="IPR000055">
    <property type="entry name" value="Restrct_endonuc_typeI_TRD"/>
</dbReference>
<feature type="domain" description="Type I restriction enzyme R protein N-terminal" evidence="12">
    <location>
        <begin position="51"/>
        <end position="113"/>
    </location>
</feature>
<dbReference type="Pfam" id="PF01420">
    <property type="entry name" value="Methylase_S"/>
    <property type="match status" value="2"/>
</dbReference>
<dbReference type="InterPro" id="IPR029464">
    <property type="entry name" value="HSDR_N"/>
</dbReference>
<evidence type="ECO:0000256" key="4">
    <source>
        <dbReference type="ARBA" id="ARBA00022603"/>
    </source>
</evidence>
<dbReference type="SUPFAM" id="SSF116734">
    <property type="entry name" value="DNA methylase specificity domain"/>
    <property type="match status" value="2"/>
</dbReference>
<evidence type="ECO:0000256" key="8">
    <source>
        <dbReference type="ARBA" id="ARBA00023125"/>
    </source>
</evidence>
<dbReference type="GO" id="GO:0009007">
    <property type="term" value="F:site-specific DNA-methyltransferase (adenine-specific) activity"/>
    <property type="evidence" value="ECO:0007669"/>
    <property type="project" value="UniProtKB-EC"/>
</dbReference>
<comment type="catalytic activity">
    <reaction evidence="9">
        <text>a 2'-deoxyadenosine in DNA + S-adenosyl-L-methionine = an N(6)-methyl-2'-deoxyadenosine in DNA + S-adenosyl-L-homocysteine + H(+)</text>
        <dbReference type="Rhea" id="RHEA:15197"/>
        <dbReference type="Rhea" id="RHEA-COMP:12418"/>
        <dbReference type="Rhea" id="RHEA-COMP:12419"/>
        <dbReference type="ChEBI" id="CHEBI:15378"/>
        <dbReference type="ChEBI" id="CHEBI:57856"/>
        <dbReference type="ChEBI" id="CHEBI:59789"/>
        <dbReference type="ChEBI" id="CHEBI:90615"/>
        <dbReference type="ChEBI" id="CHEBI:90616"/>
        <dbReference type="EC" id="2.1.1.72"/>
    </reaction>
</comment>
<dbReference type="Gene3D" id="3.40.50.150">
    <property type="entry name" value="Vaccinia Virus protein VP39"/>
    <property type="match status" value="1"/>
</dbReference>
<dbReference type="Gene3D" id="1.20.1260.30">
    <property type="match status" value="1"/>
</dbReference>
<gene>
    <name evidence="13" type="ORF">HMPREF0628_0150</name>
</gene>
<evidence type="ECO:0000256" key="5">
    <source>
        <dbReference type="ARBA" id="ARBA00022679"/>
    </source>
</evidence>
<dbReference type="Gene3D" id="3.90.220.20">
    <property type="entry name" value="DNA methylase specificity domains"/>
    <property type="match status" value="2"/>
</dbReference>
<dbReference type="EMBL" id="ADDO01000017">
    <property type="protein sequence ID" value="EFA90667.1"/>
    <property type="molecule type" value="Genomic_DNA"/>
</dbReference>
<accession>D1VS23</accession>
<protein>
    <recommendedName>
        <fullName evidence="3">site-specific DNA-methyltransferase (adenine-specific)</fullName>
        <ecNumber evidence="3">2.1.1.72</ecNumber>
    </recommendedName>
</protein>
<dbReference type="PRINTS" id="PR00507">
    <property type="entry name" value="N12N6MTFRASE"/>
</dbReference>
<feature type="domain" description="Type I restriction modification DNA specificity" evidence="10">
    <location>
        <begin position="800"/>
        <end position="949"/>
    </location>
</feature>
<dbReference type="GO" id="GO:0008170">
    <property type="term" value="F:N-methyltransferase activity"/>
    <property type="evidence" value="ECO:0007669"/>
    <property type="project" value="InterPro"/>
</dbReference>
<evidence type="ECO:0000256" key="6">
    <source>
        <dbReference type="ARBA" id="ARBA00022691"/>
    </source>
</evidence>
<evidence type="ECO:0000313" key="14">
    <source>
        <dbReference type="Proteomes" id="UP000005711"/>
    </source>
</evidence>
<evidence type="ECO:0000259" key="12">
    <source>
        <dbReference type="Pfam" id="PF13588"/>
    </source>
</evidence>
<comment type="caution">
    <text evidence="13">The sequence shown here is derived from an EMBL/GenBank/DDBJ whole genome shotgun (WGS) entry which is preliminary data.</text>
</comment>
<dbReference type="AlphaFoldDB" id="D1VS23"/>
<dbReference type="InterPro" id="IPR029063">
    <property type="entry name" value="SAM-dependent_MTases_sf"/>
</dbReference>
<reference evidence="13 14" key="1">
    <citation type="submission" date="2009-12" db="EMBL/GenBank/DDBJ databases">
        <title>Genome Sequence of Peptoniphilus lacrimalis 315-B.</title>
        <authorList>
            <person name="Durkin A.S."/>
            <person name="Madupu R."/>
            <person name="Torralba M."/>
            <person name="Methe B."/>
            <person name="Sutton G."/>
            <person name="Strausberg R.L."/>
            <person name="Nelson K.E."/>
        </authorList>
    </citation>
    <scope>NUCLEOTIDE SEQUENCE [LARGE SCALE GENOMIC DNA]</scope>
    <source>
        <strain evidence="13 14">315-B</strain>
    </source>
</reference>
<evidence type="ECO:0000259" key="10">
    <source>
        <dbReference type="Pfam" id="PF01420"/>
    </source>
</evidence>
<sequence length="983" mass="111777">MNSNTMPLEAETRVLIDRSLENLGWKFKGKDKNVFFEQPRTESERKRLNGKHPDYVLYSKDSDKPLIVIEAKKKGTRIDAALEQGIGYARALEAPLVFATDGVFCKAFHTVANRAPILNGEEVDEFIREALALRYLSSYEVNTVSPKVQYDRRELIRIFDEANNMLRGEGLRAGIERFGEFANILFLKLISESEQIKRESGINTNFENACSWDSIKNIPISTRIEYINKTVYEKLNDLYETDIFTPLQIRDTSILKEIMDKLDPLTLTDVDSDVKGDAFEYFLKASTSTKNDLGEYFTPRHIVKTMVRLVNPQIGETIYDPFCGTGGFLIESFRHIYNNMARTDANLKMLREKTVYGNEITNTARITKMNMILAGDGHSNIKMKDSLANPIDGKSTYIDEKGEEHHNGYDIVLANMPYSQKTKYGNLYDLPSNNGDSICVQHCIKAVDSASENGRIALVVPEGFLFRKDLTKTREYLLENCQLQSVISLPQGVFLPYTGVKTDIIYATKVNRKISSSEKRKDFWYFDVKSDGYSLDNHRRKLDTPSDLSKYEEYRKLDDDQVEDMLKVGFEVIPLDKVYKNSNILVGSRYRTHTVKKSKSHEMVKLGNIATFIRGISFPKKAQKDQADDLLNVITTRAAQADGIDFKKVVYIEKSYAKPDKMVFKEDILISLANSLELVGRVTYVDENYKDATFGAFMGVIRVNYQKVHPMYLFHILNSIEAKKYFRAVAKTTTNISNITFEDLGNLVLPLPRLDYQLKIIDELNRYQEMIVGAKKIVNNYLPKLPSYEIVVSTSLNDSELFEIMSGGTPSTKNPDYWGGDISWITLADLPQEDYVTTIDKSVRTITKKGLDNSSAKMLPVGAIVVSTRATIGRVGIVKHPLATNQGFKNVIIKKPDVVIPEFLALLLKEKTEEMEFLASGATFKEISKFNFGKIKVELPSLDEQKRILVKIHEEESFVKPAKKVIEVFEDKIDTAINKVWGE</sequence>
<keyword evidence="5" id="KW-0808">Transferase</keyword>
<evidence type="ECO:0000256" key="1">
    <source>
        <dbReference type="ARBA" id="ARBA00006594"/>
    </source>
</evidence>
<name>D1VS23_9FIRM</name>
<dbReference type="InterPro" id="IPR003356">
    <property type="entry name" value="DNA_methylase_A-5"/>
</dbReference>